<evidence type="ECO:0000256" key="1">
    <source>
        <dbReference type="SAM" id="Phobius"/>
    </source>
</evidence>
<dbReference type="Proteomes" id="UP000037977">
    <property type="component" value="Unassembled WGS sequence"/>
</dbReference>
<keyword evidence="1" id="KW-1133">Transmembrane helix</keyword>
<dbReference type="RefSeq" id="WP_053995978.1">
    <property type="nucleotide sequence ID" value="NZ_CP065643.1"/>
</dbReference>
<keyword evidence="3" id="KW-1185">Reference proteome</keyword>
<name>A0A0N0UW76_9BACI</name>
<evidence type="ECO:0000313" key="3">
    <source>
        <dbReference type="Proteomes" id="UP000037977"/>
    </source>
</evidence>
<sequence>MALAVIIHLVLYIANLVFILDKNILPYRIPKGKIVFTLLNLLSLACGIFLMQFAFAISHFDPVTGIDKAINMKTKFLLAIGVFILLYGTYSL</sequence>
<reference evidence="2 3" key="1">
    <citation type="submission" date="2015-07" db="EMBL/GenBank/DDBJ databases">
        <title>Genome sequencing project for genomic taxonomy and phylogenomics of Bacillus-like bacteria.</title>
        <authorList>
            <person name="Liu B."/>
            <person name="Wang J."/>
            <person name="Zhu Y."/>
            <person name="Liu G."/>
            <person name="Chen Q."/>
            <person name="Chen Z."/>
            <person name="Che J."/>
            <person name="Ge C."/>
            <person name="Shi H."/>
            <person name="Pan Z."/>
            <person name="Liu X."/>
        </authorList>
    </citation>
    <scope>NUCLEOTIDE SEQUENCE [LARGE SCALE GENOMIC DNA]</scope>
    <source>
        <strain evidence="2 3">DSM 54</strain>
    </source>
</reference>
<keyword evidence="1" id="KW-0812">Transmembrane</keyword>
<evidence type="ECO:0000313" key="2">
    <source>
        <dbReference type="EMBL" id="KOY80734.1"/>
    </source>
</evidence>
<dbReference type="PATRIC" id="fig|33935.3.peg.2001"/>
<proteinExistence type="predicted"/>
<protein>
    <submittedName>
        <fullName evidence="2">Uncharacterized protein</fullName>
    </submittedName>
</protein>
<gene>
    <name evidence="2" type="ORF">ADM90_16250</name>
</gene>
<dbReference type="AlphaFoldDB" id="A0A0N0UW76"/>
<feature type="transmembrane region" description="Helical" evidence="1">
    <location>
        <begin position="6"/>
        <end position="25"/>
    </location>
</feature>
<dbReference type="OrthoDB" id="9950065at2"/>
<organism evidence="2 3">
    <name type="scientific">Lysinibacillus macroides</name>
    <dbReference type="NCBI Taxonomy" id="33935"/>
    <lineage>
        <taxon>Bacteria</taxon>
        <taxon>Bacillati</taxon>
        <taxon>Bacillota</taxon>
        <taxon>Bacilli</taxon>
        <taxon>Bacillales</taxon>
        <taxon>Bacillaceae</taxon>
        <taxon>Lysinibacillus</taxon>
    </lineage>
</organism>
<feature type="transmembrane region" description="Helical" evidence="1">
    <location>
        <begin position="72"/>
        <end position="90"/>
    </location>
</feature>
<accession>A0A0N0UW76</accession>
<keyword evidence="1" id="KW-0472">Membrane</keyword>
<dbReference type="EMBL" id="LGCI01000010">
    <property type="protein sequence ID" value="KOY80734.1"/>
    <property type="molecule type" value="Genomic_DNA"/>
</dbReference>
<feature type="transmembrane region" description="Helical" evidence="1">
    <location>
        <begin position="37"/>
        <end position="60"/>
    </location>
</feature>
<comment type="caution">
    <text evidence="2">The sequence shown here is derived from an EMBL/GenBank/DDBJ whole genome shotgun (WGS) entry which is preliminary data.</text>
</comment>